<organism evidence="1">
    <name type="scientific">Picea glauca</name>
    <name type="common">White spruce</name>
    <name type="synonym">Pinus glauca</name>
    <dbReference type="NCBI Taxonomy" id="3330"/>
    <lineage>
        <taxon>Eukaryota</taxon>
        <taxon>Viridiplantae</taxon>
        <taxon>Streptophyta</taxon>
        <taxon>Embryophyta</taxon>
        <taxon>Tracheophyta</taxon>
        <taxon>Spermatophyta</taxon>
        <taxon>Pinopsida</taxon>
        <taxon>Pinidae</taxon>
        <taxon>Conifers I</taxon>
        <taxon>Pinales</taxon>
        <taxon>Pinaceae</taxon>
        <taxon>Picea</taxon>
    </lineage>
</organism>
<reference evidence="1" key="1">
    <citation type="journal article" date="2015" name="Genome Biol. Evol.">
        <title>Organellar Genomes of White Spruce (Picea glauca): Assembly and Annotation.</title>
        <authorList>
            <person name="Jackman S.D."/>
            <person name="Warren R.L."/>
            <person name="Gibb E.A."/>
            <person name="Vandervalk B.P."/>
            <person name="Mohamadi H."/>
            <person name="Chu J."/>
            <person name="Raymond A."/>
            <person name="Pleasance S."/>
            <person name="Coope R."/>
            <person name="Wildung M.R."/>
            <person name="Ritland C.E."/>
            <person name="Bousquet J."/>
            <person name="Jones S.J."/>
            <person name="Bohlmann J."/>
            <person name="Birol I."/>
        </authorList>
    </citation>
    <scope>NUCLEOTIDE SEQUENCE [LARGE SCALE GENOMIC DNA]</scope>
    <source>
        <tissue evidence="1">Flushing bud</tissue>
    </source>
</reference>
<dbReference type="EMBL" id="LKAM01000008">
    <property type="protein sequence ID" value="KUM47169.1"/>
    <property type="molecule type" value="Genomic_DNA"/>
</dbReference>
<sequence>MRKTPNRSAGKLLILSHFPKFNLCVHSFPLCSLPLAWLSLGRGCHSPRCFTLGRGFHSPRSCSLPVKFRRSNSNESNATLALAPMPVTQL</sequence>
<name>A0A101LXK1_PICGL</name>
<gene>
    <name evidence="1" type="ORF">ABT39_MTgene6175</name>
</gene>
<comment type="caution">
    <text evidence="1">The sequence shown here is derived from an EMBL/GenBank/DDBJ whole genome shotgun (WGS) entry which is preliminary data.</text>
</comment>
<evidence type="ECO:0000313" key="1">
    <source>
        <dbReference type="EMBL" id="KUM47169.1"/>
    </source>
</evidence>
<dbReference type="AlphaFoldDB" id="A0A101LXK1"/>
<protein>
    <submittedName>
        <fullName evidence="1">Uncharacterized protein</fullName>
    </submittedName>
</protein>
<accession>A0A101LXK1</accession>
<geneLocation type="mitochondrion" evidence="1"/>
<proteinExistence type="predicted"/>
<keyword evidence="1" id="KW-0496">Mitochondrion</keyword>